<reference evidence="2" key="1">
    <citation type="submission" date="2022-11" db="UniProtKB">
        <authorList>
            <consortium name="WormBaseParasite"/>
        </authorList>
    </citation>
    <scope>IDENTIFICATION</scope>
</reference>
<protein>
    <submittedName>
        <fullName evidence="2">Uncharacterized protein</fullName>
    </submittedName>
</protein>
<keyword evidence="1" id="KW-1185">Reference proteome</keyword>
<evidence type="ECO:0000313" key="2">
    <source>
        <dbReference type="WBParaSite" id="nRc.2.0.1.t05116-RA"/>
    </source>
</evidence>
<dbReference type="AlphaFoldDB" id="A0A915HU95"/>
<dbReference type="Proteomes" id="UP000887565">
    <property type="component" value="Unplaced"/>
</dbReference>
<evidence type="ECO:0000313" key="1">
    <source>
        <dbReference type="Proteomes" id="UP000887565"/>
    </source>
</evidence>
<proteinExistence type="predicted"/>
<sequence>MNSRALLQQMALHQTFALGFYKSSYCRSIGIKMMLTLLQKFENVKLITSAGLRKVLTQNSGYYRLMQSNLF</sequence>
<accession>A0A915HU95</accession>
<dbReference type="WBParaSite" id="nRc.2.0.1.t05116-RA">
    <property type="protein sequence ID" value="nRc.2.0.1.t05116-RA"/>
    <property type="gene ID" value="nRc.2.0.1.g05116"/>
</dbReference>
<organism evidence="1 2">
    <name type="scientific">Romanomermis culicivorax</name>
    <name type="common">Nematode worm</name>
    <dbReference type="NCBI Taxonomy" id="13658"/>
    <lineage>
        <taxon>Eukaryota</taxon>
        <taxon>Metazoa</taxon>
        <taxon>Ecdysozoa</taxon>
        <taxon>Nematoda</taxon>
        <taxon>Enoplea</taxon>
        <taxon>Dorylaimia</taxon>
        <taxon>Mermithida</taxon>
        <taxon>Mermithoidea</taxon>
        <taxon>Mermithidae</taxon>
        <taxon>Romanomermis</taxon>
    </lineage>
</organism>
<name>A0A915HU95_ROMCU</name>